<organism evidence="1 2">
    <name type="scientific">Microlunatus parietis</name>
    <dbReference type="NCBI Taxonomy" id="682979"/>
    <lineage>
        <taxon>Bacteria</taxon>
        <taxon>Bacillati</taxon>
        <taxon>Actinomycetota</taxon>
        <taxon>Actinomycetes</taxon>
        <taxon>Propionibacteriales</taxon>
        <taxon>Propionibacteriaceae</taxon>
        <taxon>Microlunatus</taxon>
    </lineage>
</organism>
<protein>
    <submittedName>
        <fullName evidence="1">WD40 repeat protein</fullName>
    </submittedName>
</protein>
<sequence>MPSSPQRSWTVRRRTLLGAAGVGGLAAATGLPARTASAATEIVDLGVAMLSVNVRFAAGGTWPDGTPVIFAMSDGNPVSFNVLRISDGERLAGHQLGPDSIGACLVQHPDGRVYFSVRGKSTGLLLRYDPAPDTVETLVEHIVGENFIRNLVVDPETGTVYGCTYAHAKVFGYDPATGAVRDYGSLTTTGDRVWGLAWVDGEVWAGTGMTDGRLVRIDPATGTKTDQALPAPVADNTRYLYSIQQRGRAVIISLSPGAAGVNSVIFDLDTGQWRDHAGLHQPLGLNGHLTEPDSGGRCYYASSGEIYAYSPAGNSSVATGIAETDLAPLIGETRTLSVSGSGPDESLHGITSDGTIWTYGLGSGATSTVKSTPIGSPATLHTLGVGPDDKVYVGAYLSSGVMARASTSTYELEALTGPGQSDQVVAHDGRIYVTSYPNAVVYSGTADPWDWGSNPKELFRIGRAVHRQDRIFDVCPVLDLMAYGSVPDYGELGGAITLADADGAFQVYRDVVPDQSITALAAAGPLLFAGSSIHGGLDSTPAAAEAKLIIFDVRTRKTIFETVPIPGDDVIHSLLVHRGRRVWGMGNSGTVFEFDIAGRKLLRSADTGFVETNSWGRLGSLYWRDRDQRFYGNAGGRLFRLDPATLQATALTDGVKVSVLAPTGDIFFGNASNLFAYRP</sequence>
<dbReference type="PROSITE" id="PS51318">
    <property type="entry name" value="TAT"/>
    <property type="match status" value="1"/>
</dbReference>
<dbReference type="SUPFAM" id="SSF50998">
    <property type="entry name" value="Quinoprotein alcohol dehydrogenase-like"/>
    <property type="match status" value="1"/>
</dbReference>
<dbReference type="InterPro" id="IPR011047">
    <property type="entry name" value="Quinoprotein_ADH-like_sf"/>
</dbReference>
<comment type="caution">
    <text evidence="1">The sequence shown here is derived from an EMBL/GenBank/DDBJ whole genome shotgun (WGS) entry which is preliminary data.</text>
</comment>
<accession>A0A7Y9LFX8</accession>
<dbReference type="InterPro" id="IPR006311">
    <property type="entry name" value="TAT_signal"/>
</dbReference>
<proteinExistence type="predicted"/>
<evidence type="ECO:0000313" key="2">
    <source>
        <dbReference type="Proteomes" id="UP000569914"/>
    </source>
</evidence>
<dbReference type="SUPFAM" id="SSF63829">
    <property type="entry name" value="Calcium-dependent phosphotriesterase"/>
    <property type="match status" value="1"/>
</dbReference>
<dbReference type="Gene3D" id="2.130.10.10">
    <property type="entry name" value="YVTN repeat-like/Quinoprotein amine dehydrogenase"/>
    <property type="match status" value="1"/>
</dbReference>
<reference evidence="1 2" key="1">
    <citation type="submission" date="2020-07" db="EMBL/GenBank/DDBJ databases">
        <title>Sequencing the genomes of 1000 actinobacteria strains.</title>
        <authorList>
            <person name="Klenk H.-P."/>
        </authorList>
    </citation>
    <scope>NUCLEOTIDE SEQUENCE [LARGE SCALE GENOMIC DNA]</scope>
    <source>
        <strain evidence="1 2">DSM 22083</strain>
    </source>
</reference>
<dbReference type="EMBL" id="JACCBU010000001">
    <property type="protein sequence ID" value="NYE75313.1"/>
    <property type="molecule type" value="Genomic_DNA"/>
</dbReference>
<dbReference type="RefSeq" id="WP_246322478.1">
    <property type="nucleotide sequence ID" value="NZ_JACCBU010000001.1"/>
</dbReference>
<dbReference type="AlphaFoldDB" id="A0A7Y9LFX8"/>
<keyword evidence="2" id="KW-1185">Reference proteome</keyword>
<dbReference type="Proteomes" id="UP000569914">
    <property type="component" value="Unassembled WGS sequence"/>
</dbReference>
<evidence type="ECO:0000313" key="1">
    <source>
        <dbReference type="EMBL" id="NYE75313.1"/>
    </source>
</evidence>
<name>A0A7Y9LFX8_9ACTN</name>
<dbReference type="InterPro" id="IPR015943">
    <property type="entry name" value="WD40/YVTN_repeat-like_dom_sf"/>
</dbReference>
<gene>
    <name evidence="1" type="ORF">BKA15_006642</name>
</gene>